<dbReference type="GO" id="GO:0030497">
    <property type="term" value="P:fatty acid elongation"/>
    <property type="evidence" value="ECO:0007669"/>
    <property type="project" value="TreeGrafter"/>
</dbReference>
<dbReference type="FunFam" id="3.40.50.720:FF:000084">
    <property type="entry name" value="Short-chain dehydrogenase reductase"/>
    <property type="match status" value="1"/>
</dbReference>
<dbReference type="NCBIfam" id="NF009466">
    <property type="entry name" value="PRK12826.1-2"/>
    <property type="match status" value="1"/>
</dbReference>
<dbReference type="InterPro" id="IPR002347">
    <property type="entry name" value="SDR_fam"/>
</dbReference>
<sequence length="257" mass="27287">MSDSSASDLRVAVVTGGGNGIGRAIVEAFAHAGYQTMIADLNEADSQALETSLNGQSLEARFLRLDVADADSIAQFFATVERDYGRCDVLVNNAGIAKTVAYLDYPKDHWDKVMQVNVTGPFLMSQYAGRLMQKRHSGRIVNIASVSGERASWGRAAYGTSKAAVFGLTRQMALELAAFGITTNGIAPGPVDTPLTQQLHTQATRDEFIGSIPMGRYGTPQEIAQVCLFLASEAASYINGHVIPVDGGFLAAGITGH</sequence>
<dbReference type="GO" id="GO:0016616">
    <property type="term" value="F:oxidoreductase activity, acting on the CH-OH group of donors, NAD or NADP as acceptor"/>
    <property type="evidence" value="ECO:0007669"/>
    <property type="project" value="TreeGrafter"/>
</dbReference>
<dbReference type="InterPro" id="IPR020904">
    <property type="entry name" value="Sc_DH/Rdtase_CS"/>
</dbReference>
<protein>
    <submittedName>
        <fullName evidence="2">Oxidoreductase</fullName>
    </submittedName>
</protein>
<dbReference type="SUPFAM" id="SSF51735">
    <property type="entry name" value="NAD(P)-binding Rossmann-fold domains"/>
    <property type="match status" value="1"/>
</dbReference>
<dbReference type="InterPro" id="IPR036291">
    <property type="entry name" value="NAD(P)-bd_dom_sf"/>
</dbReference>
<comment type="similarity">
    <text evidence="1">Belongs to the short-chain dehydrogenases/reductases (SDR) family.</text>
</comment>
<dbReference type="PANTHER" id="PTHR42760:SF123">
    <property type="entry name" value="OXIDOREDUCTASE"/>
    <property type="match status" value="1"/>
</dbReference>
<evidence type="ECO:0000313" key="3">
    <source>
        <dbReference type="Proteomes" id="UP000264036"/>
    </source>
</evidence>
<dbReference type="Pfam" id="PF13561">
    <property type="entry name" value="adh_short_C2"/>
    <property type="match status" value="1"/>
</dbReference>
<organism evidence="2 3">
    <name type="scientific">Advenella kashmirensis</name>
    <dbReference type="NCBI Taxonomy" id="310575"/>
    <lineage>
        <taxon>Bacteria</taxon>
        <taxon>Pseudomonadati</taxon>
        <taxon>Pseudomonadota</taxon>
        <taxon>Betaproteobacteria</taxon>
        <taxon>Burkholderiales</taxon>
        <taxon>Alcaligenaceae</taxon>
    </lineage>
</organism>
<evidence type="ECO:0000256" key="1">
    <source>
        <dbReference type="ARBA" id="ARBA00006484"/>
    </source>
</evidence>
<dbReference type="CDD" id="cd05233">
    <property type="entry name" value="SDR_c"/>
    <property type="match status" value="1"/>
</dbReference>
<dbReference type="PRINTS" id="PR00080">
    <property type="entry name" value="SDRFAMILY"/>
</dbReference>
<dbReference type="PRINTS" id="PR00081">
    <property type="entry name" value="GDHRDH"/>
</dbReference>
<proteinExistence type="inferred from homology"/>
<evidence type="ECO:0000313" key="2">
    <source>
        <dbReference type="EMBL" id="HBP30089.1"/>
    </source>
</evidence>
<dbReference type="PANTHER" id="PTHR42760">
    <property type="entry name" value="SHORT-CHAIN DEHYDROGENASES/REDUCTASES FAMILY MEMBER"/>
    <property type="match status" value="1"/>
</dbReference>
<name>A0A356LGX5_9BURK</name>
<dbReference type="Proteomes" id="UP000264036">
    <property type="component" value="Unassembled WGS sequence"/>
</dbReference>
<dbReference type="EMBL" id="DOEK01000029">
    <property type="protein sequence ID" value="HBP30089.1"/>
    <property type="molecule type" value="Genomic_DNA"/>
</dbReference>
<accession>A0A356LGX5</accession>
<dbReference type="Gene3D" id="3.40.50.720">
    <property type="entry name" value="NAD(P)-binding Rossmann-like Domain"/>
    <property type="match status" value="1"/>
</dbReference>
<dbReference type="PROSITE" id="PS00061">
    <property type="entry name" value="ADH_SHORT"/>
    <property type="match status" value="1"/>
</dbReference>
<reference evidence="2 3" key="1">
    <citation type="journal article" date="2018" name="Nat. Biotechnol.">
        <title>A standardized bacterial taxonomy based on genome phylogeny substantially revises the tree of life.</title>
        <authorList>
            <person name="Parks D.H."/>
            <person name="Chuvochina M."/>
            <person name="Waite D.W."/>
            <person name="Rinke C."/>
            <person name="Skarshewski A."/>
            <person name="Chaumeil P.A."/>
            <person name="Hugenholtz P."/>
        </authorList>
    </citation>
    <scope>NUCLEOTIDE SEQUENCE [LARGE SCALE GENOMIC DNA]</scope>
    <source>
        <strain evidence="2">UBA10707</strain>
    </source>
</reference>
<dbReference type="NCBIfam" id="NF005559">
    <property type="entry name" value="PRK07231.1"/>
    <property type="match status" value="1"/>
</dbReference>
<comment type="caution">
    <text evidence="2">The sequence shown here is derived from an EMBL/GenBank/DDBJ whole genome shotgun (WGS) entry which is preliminary data.</text>
</comment>
<gene>
    <name evidence="2" type="ORF">DD666_11810</name>
</gene>
<dbReference type="AlphaFoldDB" id="A0A356LGX5"/>